<reference evidence="4" key="2">
    <citation type="submission" date="2021-04" db="EMBL/GenBank/DDBJ databases">
        <authorList>
            <person name="Podell S."/>
        </authorList>
    </citation>
    <scope>NUCLEOTIDE SEQUENCE</scope>
    <source>
        <strain evidence="4">Hildebrandi</strain>
    </source>
</reference>
<dbReference type="GO" id="GO:0003676">
    <property type="term" value="F:nucleic acid binding"/>
    <property type="evidence" value="ECO:0007669"/>
    <property type="project" value="InterPro"/>
</dbReference>
<dbReference type="EMBL" id="JAGRRH010000009">
    <property type="protein sequence ID" value="KAG7364064.1"/>
    <property type="molecule type" value="Genomic_DNA"/>
</dbReference>
<dbReference type="InterPro" id="IPR041698">
    <property type="entry name" value="Methyltransf_25"/>
</dbReference>
<keyword evidence="1" id="KW-0862">Zinc</keyword>
<dbReference type="AlphaFoldDB" id="A0A9K3Q0U6"/>
<comment type="caution">
    <text evidence="4">The sequence shown here is derived from an EMBL/GenBank/DDBJ whole genome shotgun (WGS) entry which is preliminary data.</text>
</comment>
<keyword evidence="4" id="KW-0489">Methyltransferase</keyword>
<evidence type="ECO:0000259" key="3">
    <source>
        <dbReference type="PROSITE" id="PS50158"/>
    </source>
</evidence>
<dbReference type="GO" id="GO:0032259">
    <property type="term" value="P:methylation"/>
    <property type="evidence" value="ECO:0007669"/>
    <property type="project" value="UniProtKB-KW"/>
</dbReference>
<gene>
    <name evidence="4" type="ORF">IV203_037266</name>
</gene>
<protein>
    <submittedName>
        <fullName evidence="4">Methyltransferase family protein</fullName>
    </submittedName>
</protein>
<feature type="domain" description="CCHC-type" evidence="3">
    <location>
        <begin position="409"/>
        <end position="424"/>
    </location>
</feature>
<dbReference type="Proteomes" id="UP000693970">
    <property type="component" value="Unassembled WGS sequence"/>
</dbReference>
<dbReference type="OrthoDB" id="542683at2759"/>
<dbReference type="InterPro" id="IPR001878">
    <property type="entry name" value="Znf_CCHC"/>
</dbReference>
<keyword evidence="5" id="KW-1185">Reference proteome</keyword>
<dbReference type="GO" id="GO:0008168">
    <property type="term" value="F:methyltransferase activity"/>
    <property type="evidence" value="ECO:0007669"/>
    <property type="project" value="UniProtKB-KW"/>
</dbReference>
<evidence type="ECO:0000256" key="2">
    <source>
        <dbReference type="SAM" id="MobiDB-lite"/>
    </source>
</evidence>
<reference evidence="4" key="1">
    <citation type="journal article" date="2021" name="Sci. Rep.">
        <title>Diploid genomic architecture of Nitzschia inconspicua, an elite biomass production diatom.</title>
        <authorList>
            <person name="Oliver A."/>
            <person name="Podell S."/>
            <person name="Pinowska A."/>
            <person name="Traller J.C."/>
            <person name="Smith S.R."/>
            <person name="McClure R."/>
            <person name="Beliaev A."/>
            <person name="Bohutskyi P."/>
            <person name="Hill E.A."/>
            <person name="Rabines A."/>
            <person name="Zheng H."/>
            <person name="Allen L.Z."/>
            <person name="Kuo A."/>
            <person name="Grigoriev I.V."/>
            <person name="Allen A.E."/>
            <person name="Hazlebeck D."/>
            <person name="Allen E.E."/>
        </authorList>
    </citation>
    <scope>NUCLEOTIDE SEQUENCE</scope>
    <source>
        <strain evidence="4">Hildebrandi</strain>
    </source>
</reference>
<feature type="region of interest" description="Disordered" evidence="2">
    <location>
        <begin position="1"/>
        <end position="22"/>
    </location>
</feature>
<accession>A0A9K3Q0U6</accession>
<organism evidence="4 5">
    <name type="scientific">Nitzschia inconspicua</name>
    <dbReference type="NCBI Taxonomy" id="303405"/>
    <lineage>
        <taxon>Eukaryota</taxon>
        <taxon>Sar</taxon>
        <taxon>Stramenopiles</taxon>
        <taxon>Ochrophyta</taxon>
        <taxon>Bacillariophyta</taxon>
        <taxon>Bacillariophyceae</taxon>
        <taxon>Bacillariophycidae</taxon>
        <taxon>Bacillariales</taxon>
        <taxon>Bacillariaceae</taxon>
        <taxon>Nitzschia</taxon>
    </lineage>
</organism>
<evidence type="ECO:0000256" key="1">
    <source>
        <dbReference type="PROSITE-ProRule" id="PRU00047"/>
    </source>
</evidence>
<keyword evidence="4" id="KW-0808">Transferase</keyword>
<proteinExistence type="predicted"/>
<keyword evidence="1" id="KW-0479">Metal-binding</keyword>
<evidence type="ECO:0000313" key="5">
    <source>
        <dbReference type="Proteomes" id="UP000693970"/>
    </source>
</evidence>
<dbReference type="PROSITE" id="PS50158">
    <property type="entry name" value="ZF_CCHC"/>
    <property type="match status" value="1"/>
</dbReference>
<dbReference type="GO" id="GO:0008270">
    <property type="term" value="F:zinc ion binding"/>
    <property type="evidence" value="ECO:0007669"/>
    <property type="project" value="UniProtKB-KW"/>
</dbReference>
<keyword evidence="1" id="KW-0863">Zinc-finger</keyword>
<dbReference type="Pfam" id="PF13649">
    <property type="entry name" value="Methyltransf_25"/>
    <property type="match status" value="1"/>
</dbReference>
<evidence type="ECO:0000313" key="4">
    <source>
        <dbReference type="EMBL" id="KAG7364064.1"/>
    </source>
</evidence>
<name>A0A9K3Q0U6_9STRA</name>
<sequence>MSEWRIYPPPGDSHERLQKHSKRQPVNYTYKVGDQVFFLVSKKYNEIAFRKIDSQLSTNGTNQKGIMTGVVTKLIQLDHQVQGSDDVDKKHPNSKKIHVVVAVDSPVQPSGSTQSNTATVTLDEKDQQRFLQPDMTATTNNKTVVVMIQETTPFRQAVQFQLSQDGRSSKDRVLEIGCSTGELSKRIWNAGVEAWIGMDNSAEMIQKCSQQLEQHNISMKQRTNINAKFTALRIDPLLEPHRAYEETTQALGGPPTVICLDIGGNRDLLPVIELMSWVFQFFVVPDPSKDLAFADTTPRLVLIKSRALVRDILHEAAGNNSRNEYTTGLVRDGNEWFDTILKKLRQEETFHHDNQRIRPRQFKHPAKAPLAYSPIDGTTPICRYHNYHRNGCKKQHSCDTPCMFDHDHCHACRQQGHIALDCTERSNCY</sequence>